<dbReference type="Proteomes" id="UP000005289">
    <property type="component" value="Chromosome"/>
</dbReference>
<dbReference type="RefSeq" id="WP_006748306.1">
    <property type="nucleotide sequence ID" value="NZ_CP007029.1"/>
</dbReference>
<name>W0DIU6_9GAMM</name>
<evidence type="ECO:0000313" key="2">
    <source>
        <dbReference type="EMBL" id="AHE98534.1"/>
    </source>
</evidence>
<evidence type="ECO:0008006" key="4">
    <source>
        <dbReference type="Google" id="ProtNLM"/>
    </source>
</evidence>
<organism evidence="2 3">
    <name type="scientific">Thioalkalivibrio paradoxus ARh 1</name>
    <dbReference type="NCBI Taxonomy" id="713585"/>
    <lineage>
        <taxon>Bacteria</taxon>
        <taxon>Pseudomonadati</taxon>
        <taxon>Pseudomonadota</taxon>
        <taxon>Gammaproteobacteria</taxon>
        <taxon>Chromatiales</taxon>
        <taxon>Ectothiorhodospiraceae</taxon>
        <taxon>Thioalkalivibrio</taxon>
    </lineage>
</organism>
<dbReference type="AlphaFoldDB" id="W0DIU6"/>
<dbReference type="InterPro" id="IPR006597">
    <property type="entry name" value="Sel1-like"/>
</dbReference>
<reference evidence="2 3" key="1">
    <citation type="submission" date="2013-12" db="EMBL/GenBank/DDBJ databases">
        <authorList>
            <consortium name="DOE Joint Genome Institute"/>
            <person name="Muyzer G."/>
            <person name="Huntemann M."/>
            <person name="Han J."/>
            <person name="Chen A."/>
            <person name="Kyrpides N."/>
            <person name="Mavromatis K."/>
            <person name="Markowitz V."/>
            <person name="Palaniappan K."/>
            <person name="Ivanova N."/>
            <person name="Schaumberg A."/>
            <person name="Pati A."/>
            <person name="Liolios K."/>
            <person name="Nordberg H.P."/>
            <person name="Cantor M.N."/>
            <person name="Hua S.X."/>
            <person name="Woyke T."/>
        </authorList>
    </citation>
    <scope>NUCLEOTIDE SEQUENCE [LARGE SCALE GENOMIC DNA]</scope>
    <source>
        <strain evidence="2 3">ARh 1</strain>
    </source>
</reference>
<dbReference type="EMBL" id="CP007029">
    <property type="protein sequence ID" value="AHE98534.1"/>
    <property type="molecule type" value="Genomic_DNA"/>
</dbReference>
<sequence length="284" mass="31209">MRTALLILLLLVLSAPAAAGPKSYSTELAATLDAEEQRLEAERHLQRNPPDLGEARQWLESAAESGSVEAMGAAGWLYEQGLGVEPDPDRAMTYYRQAYEAGDNEYGLRLGWMNLQGHGVEPDRARGEEWFRRVIAERDDSKARLALASVLIADASANVQPDPAPEARDLLARALDDGITGAAYYLARIYMDGLGSVSRDRARAIHYARIGAEGGHPELQNWLAVLHARGEGVPLDLVEAYKWASLAAAGGNPSAERVRQELEPQMDRESLDEARRRALQWLGR</sequence>
<protein>
    <recommendedName>
        <fullName evidence="4">Sel1 repeat family protein</fullName>
    </recommendedName>
</protein>
<dbReference type="STRING" id="713585.THITH_10025"/>
<feature type="chain" id="PRO_5004787042" description="Sel1 repeat family protein" evidence="1">
    <location>
        <begin position="20"/>
        <end position="284"/>
    </location>
</feature>
<evidence type="ECO:0000256" key="1">
    <source>
        <dbReference type="SAM" id="SignalP"/>
    </source>
</evidence>
<dbReference type="Gene3D" id="1.25.40.10">
    <property type="entry name" value="Tetratricopeptide repeat domain"/>
    <property type="match status" value="1"/>
</dbReference>
<keyword evidence="3" id="KW-1185">Reference proteome</keyword>
<accession>W0DIU6</accession>
<proteinExistence type="predicted"/>
<dbReference type="InterPro" id="IPR011990">
    <property type="entry name" value="TPR-like_helical_dom_sf"/>
</dbReference>
<dbReference type="SMART" id="SM00671">
    <property type="entry name" value="SEL1"/>
    <property type="match status" value="5"/>
</dbReference>
<dbReference type="HOGENOM" id="CLU_000288_36_7_6"/>
<dbReference type="PANTHER" id="PTHR11102">
    <property type="entry name" value="SEL-1-LIKE PROTEIN"/>
    <property type="match status" value="1"/>
</dbReference>
<dbReference type="InterPro" id="IPR050767">
    <property type="entry name" value="Sel1_AlgK"/>
</dbReference>
<dbReference type="OrthoDB" id="5365194at2"/>
<dbReference type="SUPFAM" id="SSF81901">
    <property type="entry name" value="HCP-like"/>
    <property type="match status" value="2"/>
</dbReference>
<feature type="signal peptide" evidence="1">
    <location>
        <begin position="1"/>
        <end position="19"/>
    </location>
</feature>
<dbReference type="PANTHER" id="PTHR11102:SF160">
    <property type="entry name" value="ERAD-ASSOCIATED E3 UBIQUITIN-PROTEIN LIGASE COMPONENT HRD3"/>
    <property type="match status" value="1"/>
</dbReference>
<dbReference type="Pfam" id="PF08238">
    <property type="entry name" value="Sel1"/>
    <property type="match status" value="5"/>
</dbReference>
<evidence type="ECO:0000313" key="3">
    <source>
        <dbReference type="Proteomes" id="UP000005289"/>
    </source>
</evidence>
<gene>
    <name evidence="2" type="ORF">THITH_10025</name>
</gene>
<keyword evidence="1" id="KW-0732">Signal</keyword>
<dbReference type="KEGG" id="tti:THITH_10025"/>